<dbReference type="GO" id="GO:0009103">
    <property type="term" value="P:lipopolysaccharide biosynthetic process"/>
    <property type="evidence" value="ECO:0007669"/>
    <property type="project" value="TreeGrafter"/>
</dbReference>
<dbReference type="SUPFAM" id="SSF53756">
    <property type="entry name" value="UDP-Glycosyltransferase/glycogen phosphorylase"/>
    <property type="match status" value="1"/>
</dbReference>
<dbReference type="EMBL" id="LAZR01023438">
    <property type="protein sequence ID" value="KKL78493.1"/>
    <property type="molecule type" value="Genomic_DNA"/>
</dbReference>
<gene>
    <name evidence="3" type="ORF">LCGC14_2024290</name>
</gene>
<name>A0A0F9EWL8_9ZZZZ</name>
<dbReference type="Pfam" id="PF00534">
    <property type="entry name" value="Glycos_transf_1"/>
    <property type="match status" value="1"/>
</dbReference>
<proteinExistence type="predicted"/>
<reference evidence="3" key="1">
    <citation type="journal article" date="2015" name="Nature">
        <title>Complex archaea that bridge the gap between prokaryotes and eukaryotes.</title>
        <authorList>
            <person name="Spang A."/>
            <person name="Saw J.H."/>
            <person name="Jorgensen S.L."/>
            <person name="Zaremba-Niedzwiedzka K."/>
            <person name="Martijn J."/>
            <person name="Lind A.E."/>
            <person name="van Eijk R."/>
            <person name="Schleper C."/>
            <person name="Guy L."/>
            <person name="Ettema T.J."/>
        </authorList>
    </citation>
    <scope>NUCLEOTIDE SEQUENCE</scope>
</reference>
<protein>
    <recommendedName>
        <fullName evidence="2">Glycosyl transferase family 1 domain-containing protein</fullName>
    </recommendedName>
</protein>
<dbReference type="InterPro" id="IPR001296">
    <property type="entry name" value="Glyco_trans_1"/>
</dbReference>
<dbReference type="GO" id="GO:0016757">
    <property type="term" value="F:glycosyltransferase activity"/>
    <property type="evidence" value="ECO:0007669"/>
    <property type="project" value="InterPro"/>
</dbReference>
<evidence type="ECO:0000256" key="1">
    <source>
        <dbReference type="ARBA" id="ARBA00022679"/>
    </source>
</evidence>
<accession>A0A0F9EWL8</accession>
<dbReference type="PANTHER" id="PTHR46401:SF2">
    <property type="entry name" value="GLYCOSYLTRANSFERASE WBBK-RELATED"/>
    <property type="match status" value="1"/>
</dbReference>
<dbReference type="Gene3D" id="3.40.50.2000">
    <property type="entry name" value="Glycogen Phosphorylase B"/>
    <property type="match status" value="2"/>
</dbReference>
<sequence>MRIDQFLPSLSTKDAIGNEVRLIQSFLREWGYKSDIFAVEGSPDSKDQYLPYRKHKKSDVMIYHHSIGSDIVDYVKKVSGKKVMIYHNITPAHYFWDVNKELANLLDLGRRQLAEMSETFDLCLADSEYNMEELEQLNYSNCKISPFLIDYSQYSLPANEALLSKYKDDGYTNLLFVGKIAPHKGQGNLIKAFNYYNKFINEKSRLFLVGNSRGSGNYLMDIKKIAKDNSLDNIIIDDHVSQNKLISYYKLADLFICLSQHEGFCVPLIEGMFFKVPIMAYKSTAVPWTLNDSSLVFDTRNYLEIAELINYTVKNDSLRNLINLTRKIGGKIKIKPAIMKNA</sequence>
<evidence type="ECO:0000313" key="3">
    <source>
        <dbReference type="EMBL" id="KKL78493.1"/>
    </source>
</evidence>
<comment type="caution">
    <text evidence="3">The sequence shown here is derived from an EMBL/GenBank/DDBJ whole genome shotgun (WGS) entry which is preliminary data.</text>
</comment>
<keyword evidence="1" id="KW-0808">Transferase</keyword>
<evidence type="ECO:0000259" key="2">
    <source>
        <dbReference type="Pfam" id="PF00534"/>
    </source>
</evidence>
<feature type="domain" description="Glycosyl transferase family 1" evidence="2">
    <location>
        <begin position="168"/>
        <end position="320"/>
    </location>
</feature>
<dbReference type="AlphaFoldDB" id="A0A0F9EWL8"/>
<organism evidence="3">
    <name type="scientific">marine sediment metagenome</name>
    <dbReference type="NCBI Taxonomy" id="412755"/>
    <lineage>
        <taxon>unclassified sequences</taxon>
        <taxon>metagenomes</taxon>
        <taxon>ecological metagenomes</taxon>
    </lineage>
</organism>
<dbReference type="PANTHER" id="PTHR46401">
    <property type="entry name" value="GLYCOSYLTRANSFERASE WBBK-RELATED"/>
    <property type="match status" value="1"/>
</dbReference>